<dbReference type="AlphaFoldDB" id="A0A0N5AC52"/>
<feature type="transmembrane region" description="Helical" evidence="1">
    <location>
        <begin position="42"/>
        <end position="60"/>
    </location>
</feature>
<keyword evidence="1" id="KW-1133">Transmembrane helix</keyword>
<keyword evidence="2" id="KW-1185">Reference proteome</keyword>
<dbReference type="WBParaSite" id="SMUV_0000172801-mRNA-1">
    <property type="protein sequence ID" value="SMUV_0000172801-mRNA-1"/>
    <property type="gene ID" value="SMUV_0000172801"/>
</dbReference>
<evidence type="ECO:0000313" key="3">
    <source>
        <dbReference type="WBParaSite" id="SMUV_0000172801-mRNA-1"/>
    </source>
</evidence>
<sequence>MMQRLGHSTVAEHSTAVRDVPGSNAGAQFFVRHHTLGFLQEATLLFFYICLVMLTANAMLDGEQKMEHLDLNLGPLDLQSNAPPMRHAPDVAAFFECPSNVNLDAVFLQKATLSFFCVCLVMRTACAMYGDEKKKHPDLIRDLSICSPMVCRCDVRPMLQPFLCVGSKSI</sequence>
<accession>A0A0N5AC52</accession>
<proteinExistence type="predicted"/>
<organism evidence="2 3">
    <name type="scientific">Syphacia muris</name>
    <dbReference type="NCBI Taxonomy" id="451379"/>
    <lineage>
        <taxon>Eukaryota</taxon>
        <taxon>Metazoa</taxon>
        <taxon>Ecdysozoa</taxon>
        <taxon>Nematoda</taxon>
        <taxon>Chromadorea</taxon>
        <taxon>Rhabditida</taxon>
        <taxon>Spirurina</taxon>
        <taxon>Oxyuridomorpha</taxon>
        <taxon>Oxyuroidea</taxon>
        <taxon>Oxyuridae</taxon>
        <taxon>Syphacia</taxon>
    </lineage>
</organism>
<reference evidence="3" key="1">
    <citation type="submission" date="2017-02" db="UniProtKB">
        <authorList>
            <consortium name="WormBaseParasite"/>
        </authorList>
    </citation>
    <scope>IDENTIFICATION</scope>
</reference>
<evidence type="ECO:0000313" key="2">
    <source>
        <dbReference type="Proteomes" id="UP000046393"/>
    </source>
</evidence>
<evidence type="ECO:0000256" key="1">
    <source>
        <dbReference type="SAM" id="Phobius"/>
    </source>
</evidence>
<keyword evidence="1" id="KW-0812">Transmembrane</keyword>
<protein>
    <submittedName>
        <fullName evidence="3">Uncharacterized protein</fullName>
    </submittedName>
</protein>
<dbReference type="Proteomes" id="UP000046393">
    <property type="component" value="Unplaced"/>
</dbReference>
<name>A0A0N5AC52_9BILA</name>
<keyword evidence="1" id="KW-0472">Membrane</keyword>